<feature type="chain" id="PRO_5026844601" evidence="2">
    <location>
        <begin position="45"/>
        <end position="600"/>
    </location>
</feature>
<dbReference type="Pfam" id="PF18911">
    <property type="entry name" value="PKD_4"/>
    <property type="match status" value="2"/>
</dbReference>
<evidence type="ECO:0000313" key="4">
    <source>
        <dbReference type="EMBL" id="CAA9490649.1"/>
    </source>
</evidence>
<evidence type="ECO:0000256" key="1">
    <source>
        <dbReference type="SAM" id="MobiDB-lite"/>
    </source>
</evidence>
<dbReference type="GO" id="GO:0005975">
    <property type="term" value="P:carbohydrate metabolic process"/>
    <property type="evidence" value="ECO:0007669"/>
    <property type="project" value="UniProtKB-ARBA"/>
</dbReference>
<dbReference type="InterPro" id="IPR000601">
    <property type="entry name" value="PKD_dom"/>
</dbReference>
<protein>
    <submittedName>
        <fullName evidence="4">CBM44</fullName>
    </submittedName>
</protein>
<dbReference type="CDD" id="cd00146">
    <property type="entry name" value="PKD"/>
    <property type="match status" value="3"/>
</dbReference>
<dbReference type="Gene3D" id="2.60.40.10">
    <property type="entry name" value="Immunoglobulins"/>
    <property type="match status" value="5"/>
</dbReference>
<dbReference type="SMART" id="SM00089">
    <property type="entry name" value="PKD"/>
    <property type="match status" value="5"/>
</dbReference>
<evidence type="ECO:0000256" key="2">
    <source>
        <dbReference type="SAM" id="SignalP"/>
    </source>
</evidence>
<feature type="domain" description="PKD" evidence="3">
    <location>
        <begin position="142"/>
        <end position="208"/>
    </location>
</feature>
<dbReference type="PROSITE" id="PS51318">
    <property type="entry name" value="TAT"/>
    <property type="match status" value="1"/>
</dbReference>
<evidence type="ECO:0000259" key="3">
    <source>
        <dbReference type="PROSITE" id="PS50093"/>
    </source>
</evidence>
<dbReference type="InterPro" id="IPR013783">
    <property type="entry name" value="Ig-like_fold"/>
</dbReference>
<keyword evidence="2" id="KW-0732">Signal</keyword>
<feature type="compositionally biased region" description="Polar residues" evidence="1">
    <location>
        <begin position="1"/>
        <end position="13"/>
    </location>
</feature>
<dbReference type="AlphaFoldDB" id="A0A6J4S6K1"/>
<dbReference type="InterPro" id="IPR022409">
    <property type="entry name" value="PKD/Chitinase_dom"/>
</dbReference>
<proteinExistence type="predicted"/>
<dbReference type="InterPro" id="IPR006311">
    <property type="entry name" value="TAT_signal"/>
</dbReference>
<organism evidence="4">
    <name type="scientific">uncultured Solirubrobacteraceae bacterium</name>
    <dbReference type="NCBI Taxonomy" id="1162706"/>
    <lineage>
        <taxon>Bacteria</taxon>
        <taxon>Bacillati</taxon>
        <taxon>Actinomycetota</taxon>
        <taxon>Thermoleophilia</taxon>
        <taxon>Solirubrobacterales</taxon>
        <taxon>Solirubrobacteraceae</taxon>
        <taxon>environmental samples</taxon>
    </lineage>
</organism>
<sequence>MSRISDPSGQPDSTVSTRRRGRRRLAAGALAAALASSVAGIATADPPATFEIDDPTPVRGQAVTFTATDACVAPVTCTWSGDGGLSGEGRRLPHAYTELGPKLVTLTIDDPSLGSGEPQTHTELIEVVNRPPTVSFTRVVDGLEVTFTALASDADRDALRYAWDFGDGTRSTESDPRHAYAAPGRYEVQLAVTDGNGPSVTANATIAVNNLPQSEVTAVPPAPLTNEPVTFAVTGADPDGGVLQYEWDVDGDGAFDDGFGASVGPVTYASPEARTVRVRVTDQNQGQVVETITVPIRNRPPIADFGFSPSAAERGRPVVFTSRASDPEQGELDQTWDLDGDGEYDDAFGPSVTHTFNGRGAHVVGLRVRDAHGDVTVMRLPVVFGNRAPVAAFTFTPERPVAGQTVELTSQSSDPDGAISALAWDLDGDGAFDDATGPRASLKVAGAGPVSIGLRVVDEDGAVAVTSRALEVTGKQAVQPVPTRTTKLLKPFPTIRVAGRLTRSGAVFRLVSVRAPRGSRVSWSCSSRRCGGSRRATSGRTMRLRALERSFRAGTVLEFRVTRSARVGKYTRIQVRRNRAPGRRDLCVRRASDRPIACPS</sequence>
<gene>
    <name evidence="4" type="ORF">AVDCRST_MAG69-1327</name>
</gene>
<reference evidence="4" key="1">
    <citation type="submission" date="2020-02" db="EMBL/GenBank/DDBJ databases">
        <authorList>
            <person name="Meier V. D."/>
        </authorList>
    </citation>
    <scope>NUCLEOTIDE SEQUENCE</scope>
    <source>
        <strain evidence="4">AVDCRST_MAG69</strain>
    </source>
</reference>
<feature type="signal peptide" evidence="2">
    <location>
        <begin position="1"/>
        <end position="44"/>
    </location>
</feature>
<accession>A0A6J4S6K1</accession>
<dbReference type="SUPFAM" id="SSF49299">
    <property type="entry name" value="PKD domain"/>
    <property type="match status" value="5"/>
</dbReference>
<dbReference type="EMBL" id="CADCVP010000141">
    <property type="protein sequence ID" value="CAA9490649.1"/>
    <property type="molecule type" value="Genomic_DNA"/>
</dbReference>
<dbReference type="InterPro" id="IPR035986">
    <property type="entry name" value="PKD_dom_sf"/>
</dbReference>
<feature type="region of interest" description="Disordered" evidence="1">
    <location>
        <begin position="1"/>
        <end position="20"/>
    </location>
</feature>
<dbReference type="PROSITE" id="PS50093">
    <property type="entry name" value="PKD"/>
    <property type="match status" value="1"/>
</dbReference>
<name>A0A6J4S6K1_9ACTN</name>